<comment type="caution">
    <text evidence="1">The sequence shown here is derived from an EMBL/GenBank/DDBJ whole genome shotgun (WGS) entry which is preliminary data.</text>
</comment>
<evidence type="ECO:0000313" key="2">
    <source>
        <dbReference type="Proteomes" id="UP001221413"/>
    </source>
</evidence>
<dbReference type="EMBL" id="JAQGDS010000001">
    <property type="protein sequence ID" value="KAJ6265061.1"/>
    <property type="molecule type" value="Genomic_DNA"/>
</dbReference>
<reference evidence="1" key="1">
    <citation type="submission" date="2023-01" db="EMBL/GenBank/DDBJ databases">
        <title>The chitinases involved in constricting ring structure development in the nematode-trapping fungus Drechslerella dactyloides.</title>
        <authorList>
            <person name="Wang R."/>
            <person name="Zhang L."/>
            <person name="Tang P."/>
            <person name="Li S."/>
            <person name="Liang L."/>
        </authorList>
    </citation>
    <scope>NUCLEOTIDE SEQUENCE</scope>
    <source>
        <strain evidence="1">YMF1.00031</strain>
    </source>
</reference>
<evidence type="ECO:0000313" key="1">
    <source>
        <dbReference type="EMBL" id="KAJ6265061.1"/>
    </source>
</evidence>
<dbReference type="Proteomes" id="UP001221413">
    <property type="component" value="Unassembled WGS sequence"/>
</dbReference>
<dbReference type="AlphaFoldDB" id="A0AAD6NMT3"/>
<protein>
    <submittedName>
        <fullName evidence="1">Uncharacterized protein</fullName>
    </submittedName>
</protein>
<keyword evidence="2" id="KW-1185">Reference proteome</keyword>
<proteinExistence type="predicted"/>
<accession>A0AAD6NMT3</accession>
<organism evidence="1 2">
    <name type="scientific">Drechslerella dactyloides</name>
    <name type="common">Nematode-trapping fungus</name>
    <name type="synonym">Arthrobotrys dactyloides</name>
    <dbReference type="NCBI Taxonomy" id="74499"/>
    <lineage>
        <taxon>Eukaryota</taxon>
        <taxon>Fungi</taxon>
        <taxon>Dikarya</taxon>
        <taxon>Ascomycota</taxon>
        <taxon>Pezizomycotina</taxon>
        <taxon>Orbiliomycetes</taxon>
        <taxon>Orbiliales</taxon>
        <taxon>Orbiliaceae</taxon>
        <taxon>Drechslerella</taxon>
    </lineage>
</organism>
<name>A0AAD6NMT3_DREDA</name>
<gene>
    <name evidence="1" type="ORF">Dda_1216</name>
</gene>
<sequence length="74" mass="8327">MEMVGFVIWVIDLHLDIKAVQGGGTGSNELVSAIWGSWMNGFITRLDEWVMRSFRAKTCEKAMQAVARLPEDIL</sequence>